<keyword evidence="1" id="KW-1133">Transmembrane helix</keyword>
<dbReference type="PROSITE" id="PS51257">
    <property type="entry name" value="PROKAR_LIPOPROTEIN"/>
    <property type="match status" value="1"/>
</dbReference>
<dbReference type="AlphaFoldDB" id="A0A5C7EST4"/>
<evidence type="ECO:0000313" key="4">
    <source>
        <dbReference type="Proteomes" id="UP000321201"/>
    </source>
</evidence>
<protein>
    <recommendedName>
        <fullName evidence="5">Multidrug transporter</fullName>
    </recommendedName>
</protein>
<keyword evidence="4" id="KW-1185">Reference proteome</keyword>
<reference evidence="3 4" key="1">
    <citation type="submission" date="2019-08" db="EMBL/GenBank/DDBJ databases">
        <title>Pelomicrobium methylotrophicum gen. nov., sp. nov. a moderately thermophilic, facultatively anaerobic, lithoautotrophic and methylotrophic bacterium isolated from a terrestrial mud volcano.</title>
        <authorList>
            <person name="Slobodkina G.B."/>
            <person name="Merkel A.Y."/>
            <person name="Slobodkin A.I."/>
        </authorList>
    </citation>
    <scope>NUCLEOTIDE SEQUENCE [LARGE SCALE GENOMIC DNA]</scope>
    <source>
        <strain evidence="3 4">SM250</strain>
    </source>
</reference>
<gene>
    <name evidence="3" type="ORF">FR698_11195</name>
</gene>
<dbReference type="Proteomes" id="UP000321201">
    <property type="component" value="Unassembled WGS sequence"/>
</dbReference>
<name>A0A5C7EST4_9PROT</name>
<comment type="caution">
    <text evidence="3">The sequence shown here is derived from an EMBL/GenBank/DDBJ whole genome shotgun (WGS) entry which is preliminary data.</text>
</comment>
<feature type="signal peptide" evidence="2">
    <location>
        <begin position="1"/>
        <end position="32"/>
    </location>
</feature>
<feature type="transmembrane region" description="Helical" evidence="1">
    <location>
        <begin position="56"/>
        <end position="76"/>
    </location>
</feature>
<dbReference type="RefSeq" id="WP_147800289.1">
    <property type="nucleotide sequence ID" value="NZ_VPFL01000015.1"/>
</dbReference>
<keyword evidence="2" id="KW-0732">Signal</keyword>
<proteinExistence type="predicted"/>
<feature type="chain" id="PRO_5023007309" description="Multidrug transporter" evidence="2">
    <location>
        <begin position="33"/>
        <end position="115"/>
    </location>
</feature>
<dbReference type="EMBL" id="VPFL01000015">
    <property type="protein sequence ID" value="TXF11273.1"/>
    <property type="molecule type" value="Genomic_DNA"/>
</dbReference>
<evidence type="ECO:0008006" key="5">
    <source>
        <dbReference type="Google" id="ProtNLM"/>
    </source>
</evidence>
<keyword evidence="1" id="KW-0812">Transmembrane</keyword>
<keyword evidence="1" id="KW-0472">Membrane</keyword>
<dbReference type="InParanoid" id="A0A5C7EST4"/>
<accession>A0A5C7EST4</accession>
<organism evidence="3 4">
    <name type="scientific">Pelomicrobium methylotrophicum</name>
    <dbReference type="NCBI Taxonomy" id="2602750"/>
    <lineage>
        <taxon>Bacteria</taxon>
        <taxon>Pseudomonadati</taxon>
        <taxon>Pseudomonadota</taxon>
        <taxon>Hydrogenophilia</taxon>
        <taxon>Hydrogenophilia incertae sedis</taxon>
        <taxon>Pelomicrobium</taxon>
    </lineage>
</organism>
<dbReference type="OrthoDB" id="332175at2"/>
<sequence>MKTQVVKPQVVKRLTAAGLALAFACASASLPAAGYDPQTGDPGAAMAADALFARPIGLIGAVLGAALWVVSLPFTLPSRSADEAGQALVGAPLQYTFERPLGVEPRQWSPPASHD</sequence>
<evidence type="ECO:0000256" key="1">
    <source>
        <dbReference type="SAM" id="Phobius"/>
    </source>
</evidence>
<evidence type="ECO:0000313" key="3">
    <source>
        <dbReference type="EMBL" id="TXF11273.1"/>
    </source>
</evidence>
<evidence type="ECO:0000256" key="2">
    <source>
        <dbReference type="SAM" id="SignalP"/>
    </source>
</evidence>